<organism evidence="2 3">
    <name type="scientific">Panicum virgatum</name>
    <name type="common">Blackwell switchgrass</name>
    <dbReference type="NCBI Taxonomy" id="38727"/>
    <lineage>
        <taxon>Eukaryota</taxon>
        <taxon>Viridiplantae</taxon>
        <taxon>Streptophyta</taxon>
        <taxon>Embryophyta</taxon>
        <taxon>Tracheophyta</taxon>
        <taxon>Spermatophyta</taxon>
        <taxon>Magnoliopsida</taxon>
        <taxon>Liliopsida</taxon>
        <taxon>Poales</taxon>
        <taxon>Poaceae</taxon>
        <taxon>PACMAD clade</taxon>
        <taxon>Panicoideae</taxon>
        <taxon>Panicodae</taxon>
        <taxon>Paniceae</taxon>
        <taxon>Panicinae</taxon>
        <taxon>Panicum</taxon>
        <taxon>Panicum sect. Hiantes</taxon>
    </lineage>
</organism>
<evidence type="ECO:0000256" key="1">
    <source>
        <dbReference type="SAM" id="MobiDB-lite"/>
    </source>
</evidence>
<accession>A0A8T0WJZ0</accession>
<name>A0A8T0WJZ0_PANVG</name>
<reference evidence="2" key="1">
    <citation type="submission" date="2020-05" db="EMBL/GenBank/DDBJ databases">
        <title>WGS assembly of Panicum virgatum.</title>
        <authorList>
            <person name="Lovell J.T."/>
            <person name="Jenkins J."/>
            <person name="Shu S."/>
            <person name="Juenger T.E."/>
            <person name="Schmutz J."/>
        </authorList>
    </citation>
    <scope>NUCLEOTIDE SEQUENCE</scope>
    <source>
        <strain evidence="2">AP13</strain>
    </source>
</reference>
<evidence type="ECO:0000313" key="2">
    <source>
        <dbReference type="EMBL" id="KAG2644973.1"/>
    </source>
</evidence>
<feature type="region of interest" description="Disordered" evidence="1">
    <location>
        <begin position="1"/>
        <end position="21"/>
    </location>
</feature>
<dbReference type="EMBL" id="CM029039">
    <property type="protein sequence ID" value="KAG2644973.1"/>
    <property type="molecule type" value="Genomic_DNA"/>
</dbReference>
<evidence type="ECO:0000313" key="3">
    <source>
        <dbReference type="Proteomes" id="UP000823388"/>
    </source>
</evidence>
<dbReference type="AlphaFoldDB" id="A0A8T0WJZ0"/>
<gene>
    <name evidence="2" type="ORF">PVAP13_2KG390810</name>
</gene>
<dbReference type="Proteomes" id="UP000823388">
    <property type="component" value="Chromosome 2K"/>
</dbReference>
<comment type="caution">
    <text evidence="2">The sequence shown here is derived from an EMBL/GenBank/DDBJ whole genome shotgun (WGS) entry which is preliminary data.</text>
</comment>
<protein>
    <submittedName>
        <fullName evidence="2">Uncharacterized protein</fullName>
    </submittedName>
</protein>
<feature type="compositionally biased region" description="Gly residues" evidence="1">
    <location>
        <begin position="99"/>
        <end position="108"/>
    </location>
</feature>
<feature type="region of interest" description="Disordered" evidence="1">
    <location>
        <begin position="75"/>
        <end position="108"/>
    </location>
</feature>
<feature type="compositionally biased region" description="Low complexity" evidence="1">
    <location>
        <begin position="87"/>
        <end position="98"/>
    </location>
</feature>
<proteinExistence type="predicted"/>
<keyword evidence="3" id="KW-1185">Reference proteome</keyword>
<sequence length="108" mass="10759">MRSGPLAAGYPQATGPRAPAPAVVGVSRRARELASGGSYSAVPRQAVPFLFCRGPGVALPARCISHGSRFSDMPRLLGPARRGRGSAGPLLLSPLSAGAGRGGAGAGR</sequence>